<evidence type="ECO:0000313" key="2">
    <source>
        <dbReference type="EMBL" id="KAJ1215789.1"/>
    </source>
</evidence>
<comment type="caution">
    <text evidence="2">The sequence shown here is derived from an EMBL/GenBank/DDBJ whole genome shotgun (WGS) entry which is preliminary data.</text>
</comment>
<name>A0AAV7WRB4_PLEWA</name>
<keyword evidence="3" id="KW-1185">Reference proteome</keyword>
<protein>
    <submittedName>
        <fullName evidence="2">Uncharacterized protein</fullName>
    </submittedName>
</protein>
<dbReference type="AlphaFoldDB" id="A0AAV7WRB4"/>
<sequence>MAGRDGGRVNAPLRRGLLFLDKISAPEGTPDSSEVAGGTGRACESEAAAQRSMEWTEGGLGACGWIAKRAALTVQERSGALEELERGGREGPTGSVEASGQIRGC</sequence>
<evidence type="ECO:0000313" key="3">
    <source>
        <dbReference type="Proteomes" id="UP001066276"/>
    </source>
</evidence>
<feature type="compositionally biased region" description="Basic and acidic residues" evidence="1">
    <location>
        <begin position="80"/>
        <end position="89"/>
    </location>
</feature>
<accession>A0AAV7WRB4</accession>
<dbReference type="Proteomes" id="UP001066276">
    <property type="component" value="Chromosome 1_1"/>
</dbReference>
<evidence type="ECO:0000256" key="1">
    <source>
        <dbReference type="SAM" id="MobiDB-lite"/>
    </source>
</evidence>
<reference evidence="2" key="1">
    <citation type="journal article" date="2022" name="bioRxiv">
        <title>Sequencing and chromosome-scale assembly of the giantPleurodeles waltlgenome.</title>
        <authorList>
            <person name="Brown T."/>
            <person name="Elewa A."/>
            <person name="Iarovenko S."/>
            <person name="Subramanian E."/>
            <person name="Araus A.J."/>
            <person name="Petzold A."/>
            <person name="Susuki M."/>
            <person name="Suzuki K.-i.T."/>
            <person name="Hayashi T."/>
            <person name="Toyoda A."/>
            <person name="Oliveira C."/>
            <person name="Osipova E."/>
            <person name="Leigh N.D."/>
            <person name="Simon A."/>
            <person name="Yun M.H."/>
        </authorList>
    </citation>
    <scope>NUCLEOTIDE SEQUENCE</scope>
    <source>
        <strain evidence="2">20211129_DDA</strain>
        <tissue evidence="2">Liver</tissue>
    </source>
</reference>
<proteinExistence type="predicted"/>
<dbReference type="EMBL" id="JANPWB010000001">
    <property type="protein sequence ID" value="KAJ1215789.1"/>
    <property type="molecule type" value="Genomic_DNA"/>
</dbReference>
<organism evidence="2 3">
    <name type="scientific">Pleurodeles waltl</name>
    <name type="common">Iberian ribbed newt</name>
    <dbReference type="NCBI Taxonomy" id="8319"/>
    <lineage>
        <taxon>Eukaryota</taxon>
        <taxon>Metazoa</taxon>
        <taxon>Chordata</taxon>
        <taxon>Craniata</taxon>
        <taxon>Vertebrata</taxon>
        <taxon>Euteleostomi</taxon>
        <taxon>Amphibia</taxon>
        <taxon>Batrachia</taxon>
        <taxon>Caudata</taxon>
        <taxon>Salamandroidea</taxon>
        <taxon>Salamandridae</taxon>
        <taxon>Pleurodelinae</taxon>
        <taxon>Pleurodeles</taxon>
    </lineage>
</organism>
<gene>
    <name evidence="2" type="ORF">NDU88_003396</name>
</gene>
<feature type="region of interest" description="Disordered" evidence="1">
    <location>
        <begin position="80"/>
        <end position="105"/>
    </location>
</feature>